<proteinExistence type="predicted"/>
<accession>A0A401SLF6</accession>
<dbReference type="AlphaFoldDB" id="A0A401SLF6"/>
<keyword evidence="3" id="KW-1185">Reference proteome</keyword>
<protein>
    <submittedName>
        <fullName evidence="2">Uncharacterized protein</fullName>
    </submittedName>
</protein>
<comment type="caution">
    <text evidence="2">The sequence shown here is derived from an EMBL/GenBank/DDBJ whole genome shotgun (WGS) entry which is preliminary data.</text>
</comment>
<reference evidence="2 3" key="1">
    <citation type="journal article" date="2018" name="Nat. Ecol. Evol.">
        <title>Shark genomes provide insights into elasmobranch evolution and the origin of vertebrates.</title>
        <authorList>
            <person name="Hara Y"/>
            <person name="Yamaguchi K"/>
            <person name="Onimaru K"/>
            <person name="Kadota M"/>
            <person name="Koyanagi M"/>
            <person name="Keeley SD"/>
            <person name="Tatsumi K"/>
            <person name="Tanaka K"/>
            <person name="Motone F"/>
            <person name="Kageyama Y"/>
            <person name="Nozu R"/>
            <person name="Adachi N"/>
            <person name="Nishimura O"/>
            <person name="Nakagawa R"/>
            <person name="Tanegashima C"/>
            <person name="Kiyatake I"/>
            <person name="Matsumoto R"/>
            <person name="Murakumo K"/>
            <person name="Nishida K"/>
            <person name="Terakita A"/>
            <person name="Kuratani S"/>
            <person name="Sato K"/>
            <person name="Hyodo S Kuraku.S."/>
        </authorList>
    </citation>
    <scope>NUCLEOTIDE SEQUENCE [LARGE SCALE GENOMIC DNA]</scope>
</reference>
<evidence type="ECO:0000256" key="1">
    <source>
        <dbReference type="SAM" id="MobiDB-lite"/>
    </source>
</evidence>
<organism evidence="2 3">
    <name type="scientific">Chiloscyllium punctatum</name>
    <name type="common">Brownbanded bambooshark</name>
    <name type="synonym">Hemiscyllium punctatum</name>
    <dbReference type="NCBI Taxonomy" id="137246"/>
    <lineage>
        <taxon>Eukaryota</taxon>
        <taxon>Metazoa</taxon>
        <taxon>Chordata</taxon>
        <taxon>Craniata</taxon>
        <taxon>Vertebrata</taxon>
        <taxon>Chondrichthyes</taxon>
        <taxon>Elasmobranchii</taxon>
        <taxon>Galeomorphii</taxon>
        <taxon>Galeoidea</taxon>
        <taxon>Orectolobiformes</taxon>
        <taxon>Hemiscylliidae</taxon>
        <taxon>Chiloscyllium</taxon>
    </lineage>
</organism>
<name>A0A401SLF6_CHIPU</name>
<gene>
    <name evidence="2" type="ORF">chiPu_0009680</name>
</gene>
<sequence length="122" mass="12928">MCAQAQWCPAGWDGGAQLQQRVPLGSSPSPGLSPAPPLQEETPRAALSPERGGCSRRPSGDREAWLGPEGAARAALRPLSPGRTLVREGVSRRQAAGVRDGTELRESFSSTPNLPHGLSCWY</sequence>
<dbReference type="Proteomes" id="UP000287033">
    <property type="component" value="Unassembled WGS sequence"/>
</dbReference>
<dbReference type="EMBL" id="BEZZ01000350">
    <property type="protein sequence ID" value="GCC31223.1"/>
    <property type="molecule type" value="Genomic_DNA"/>
</dbReference>
<evidence type="ECO:0000313" key="2">
    <source>
        <dbReference type="EMBL" id="GCC31223.1"/>
    </source>
</evidence>
<feature type="region of interest" description="Disordered" evidence="1">
    <location>
        <begin position="11"/>
        <end position="112"/>
    </location>
</feature>
<evidence type="ECO:0000313" key="3">
    <source>
        <dbReference type="Proteomes" id="UP000287033"/>
    </source>
</evidence>